<comment type="caution">
    <text evidence="12">The sequence shown here is derived from an EMBL/GenBank/DDBJ whole genome shotgun (WGS) entry which is preliminary data.</text>
</comment>
<dbReference type="SUPFAM" id="SSF52540">
    <property type="entry name" value="P-loop containing nucleoside triphosphate hydrolases"/>
    <property type="match status" value="1"/>
</dbReference>
<keyword evidence="6" id="KW-0547">Nucleotide-binding</keyword>
<evidence type="ECO:0000256" key="3">
    <source>
        <dbReference type="ARBA" id="ARBA00011984"/>
    </source>
</evidence>
<keyword evidence="7" id="KW-0378">Hydrolase</keyword>
<dbReference type="PROSITE" id="PS51419">
    <property type="entry name" value="RAB"/>
    <property type="match status" value="1"/>
</dbReference>
<keyword evidence="5" id="KW-0488">Methylation</keyword>
<dbReference type="PROSITE" id="PS51420">
    <property type="entry name" value="RHO"/>
    <property type="match status" value="1"/>
</dbReference>
<dbReference type="PROSITE" id="PS51421">
    <property type="entry name" value="RAS"/>
    <property type="match status" value="1"/>
</dbReference>
<dbReference type="Proteomes" id="UP001321473">
    <property type="component" value="Unassembled WGS sequence"/>
</dbReference>
<keyword evidence="11" id="KW-0636">Prenylation</keyword>
<evidence type="ECO:0000256" key="2">
    <source>
        <dbReference type="ARBA" id="ARBA00008344"/>
    </source>
</evidence>
<keyword evidence="4" id="KW-1003">Cell membrane</keyword>
<dbReference type="InterPro" id="IPR020849">
    <property type="entry name" value="Small_GTPase_Ras-type"/>
</dbReference>
<dbReference type="FunFam" id="3.40.50.300:FF:000203">
    <property type="entry name" value="Putative ras-related protein ral-a"/>
    <property type="match status" value="1"/>
</dbReference>
<evidence type="ECO:0000256" key="11">
    <source>
        <dbReference type="ARBA" id="ARBA00023289"/>
    </source>
</evidence>
<dbReference type="SMART" id="SM00173">
    <property type="entry name" value="RAS"/>
    <property type="match status" value="1"/>
</dbReference>
<name>A0AAQ4EDP7_AMBAM</name>
<keyword evidence="8" id="KW-0342">GTP-binding</keyword>
<organism evidence="12 13">
    <name type="scientific">Amblyomma americanum</name>
    <name type="common">Lone star tick</name>
    <dbReference type="NCBI Taxonomy" id="6943"/>
    <lineage>
        <taxon>Eukaryota</taxon>
        <taxon>Metazoa</taxon>
        <taxon>Ecdysozoa</taxon>
        <taxon>Arthropoda</taxon>
        <taxon>Chelicerata</taxon>
        <taxon>Arachnida</taxon>
        <taxon>Acari</taxon>
        <taxon>Parasitiformes</taxon>
        <taxon>Ixodida</taxon>
        <taxon>Ixodoidea</taxon>
        <taxon>Ixodidae</taxon>
        <taxon>Amblyomminae</taxon>
        <taxon>Amblyomma</taxon>
    </lineage>
</organism>
<comment type="subcellular location">
    <subcellularLocation>
        <location evidence="1">Cell membrane</location>
        <topology evidence="1">Lipid-anchor</topology>
        <orientation evidence="1">Cytoplasmic side</orientation>
    </subcellularLocation>
</comment>
<dbReference type="CDD" id="cd04139">
    <property type="entry name" value="RalA_RalB"/>
    <property type="match status" value="1"/>
</dbReference>
<proteinExistence type="inferred from homology"/>
<dbReference type="GO" id="GO:0007165">
    <property type="term" value="P:signal transduction"/>
    <property type="evidence" value="ECO:0007669"/>
    <property type="project" value="InterPro"/>
</dbReference>
<gene>
    <name evidence="12" type="ORF">V5799_023994</name>
</gene>
<keyword evidence="9" id="KW-0472">Membrane</keyword>
<dbReference type="InterPro" id="IPR001806">
    <property type="entry name" value="Small_GTPase"/>
</dbReference>
<comment type="similarity">
    <text evidence="2">Belongs to the small GTPase superfamily. Ras family.</text>
</comment>
<dbReference type="GO" id="GO:0003925">
    <property type="term" value="F:G protein activity"/>
    <property type="evidence" value="ECO:0007669"/>
    <property type="project" value="UniProtKB-EC"/>
</dbReference>
<dbReference type="SMART" id="SM00175">
    <property type="entry name" value="RAB"/>
    <property type="match status" value="1"/>
</dbReference>
<evidence type="ECO:0000256" key="6">
    <source>
        <dbReference type="ARBA" id="ARBA00022741"/>
    </source>
</evidence>
<accession>A0AAQ4EDP7</accession>
<evidence type="ECO:0000256" key="5">
    <source>
        <dbReference type="ARBA" id="ARBA00022481"/>
    </source>
</evidence>
<dbReference type="PRINTS" id="PR00449">
    <property type="entry name" value="RASTRNSFRMNG"/>
</dbReference>
<evidence type="ECO:0000256" key="9">
    <source>
        <dbReference type="ARBA" id="ARBA00023136"/>
    </source>
</evidence>
<dbReference type="SMART" id="SM00174">
    <property type="entry name" value="RHO"/>
    <property type="match status" value="1"/>
</dbReference>
<reference evidence="12 13" key="1">
    <citation type="journal article" date="2023" name="Arcadia Sci">
        <title>De novo assembly of a long-read Amblyomma americanum tick genome.</title>
        <authorList>
            <person name="Chou S."/>
            <person name="Poskanzer K.E."/>
            <person name="Rollins M."/>
            <person name="Thuy-Boun P.S."/>
        </authorList>
    </citation>
    <scope>NUCLEOTIDE SEQUENCE [LARGE SCALE GENOMIC DNA]</scope>
    <source>
        <strain evidence="12">F_SG_1</strain>
        <tissue evidence="12">Salivary glands</tissue>
    </source>
</reference>
<dbReference type="AlphaFoldDB" id="A0AAQ4EDP7"/>
<dbReference type="NCBIfam" id="TIGR00231">
    <property type="entry name" value="small_GTP"/>
    <property type="match status" value="1"/>
</dbReference>
<sequence>MQVLSIHASCGMHQFWTSHEGVDRLCAFCRHQCACDLKQRRGKRSNNVSACDEMSKAKNAQPALHKVIMVGSGGVGKSALTLQFMYDEFVEDYEPTKADSYRKKVILDGEEVQIDILDTAGQEDYAAIRDNYFRSGEGFLCVFSIEEPENFAATTEFREQILRVKGDEHIPFILVGNKADMEDSRKVSIEEAQERARQWGVPYVETSAKNRTNVDKVFFDLMREIRNRKKTEKAVSNGPRKKPRPIKKKCTIL</sequence>
<dbReference type="Pfam" id="PF00071">
    <property type="entry name" value="Ras"/>
    <property type="match status" value="1"/>
</dbReference>
<dbReference type="EC" id="3.6.5.2" evidence="3"/>
<dbReference type="PANTHER" id="PTHR24070">
    <property type="entry name" value="RAS, DI-RAS, AND RHEB FAMILY MEMBERS OF SMALL GTPASE SUPERFAMILY"/>
    <property type="match status" value="1"/>
</dbReference>
<evidence type="ECO:0000256" key="8">
    <source>
        <dbReference type="ARBA" id="ARBA00023134"/>
    </source>
</evidence>
<evidence type="ECO:0000256" key="10">
    <source>
        <dbReference type="ARBA" id="ARBA00023288"/>
    </source>
</evidence>
<evidence type="ECO:0000256" key="4">
    <source>
        <dbReference type="ARBA" id="ARBA00022475"/>
    </source>
</evidence>
<keyword evidence="13" id="KW-1185">Reference proteome</keyword>
<dbReference type="EMBL" id="JARKHS020017872">
    <property type="protein sequence ID" value="KAK8772762.1"/>
    <property type="molecule type" value="Genomic_DNA"/>
</dbReference>
<evidence type="ECO:0000256" key="1">
    <source>
        <dbReference type="ARBA" id="ARBA00004342"/>
    </source>
</evidence>
<evidence type="ECO:0000313" key="13">
    <source>
        <dbReference type="Proteomes" id="UP001321473"/>
    </source>
</evidence>
<dbReference type="SMART" id="SM00176">
    <property type="entry name" value="RAN"/>
    <property type="match status" value="1"/>
</dbReference>
<evidence type="ECO:0000313" key="12">
    <source>
        <dbReference type="EMBL" id="KAK8772762.1"/>
    </source>
</evidence>
<dbReference type="InterPro" id="IPR005225">
    <property type="entry name" value="Small_GTP-bd"/>
</dbReference>
<protein>
    <recommendedName>
        <fullName evidence="3">small monomeric GTPase</fullName>
        <ecNumber evidence="3">3.6.5.2</ecNumber>
    </recommendedName>
</protein>
<evidence type="ECO:0000256" key="7">
    <source>
        <dbReference type="ARBA" id="ARBA00022801"/>
    </source>
</evidence>
<keyword evidence="10" id="KW-0449">Lipoprotein</keyword>
<dbReference type="Gene3D" id="3.40.50.300">
    <property type="entry name" value="P-loop containing nucleotide triphosphate hydrolases"/>
    <property type="match status" value="1"/>
</dbReference>
<dbReference type="InterPro" id="IPR027417">
    <property type="entry name" value="P-loop_NTPase"/>
</dbReference>
<dbReference type="GO" id="GO:0005886">
    <property type="term" value="C:plasma membrane"/>
    <property type="evidence" value="ECO:0007669"/>
    <property type="project" value="UniProtKB-SubCell"/>
</dbReference>
<dbReference type="GO" id="GO:0005525">
    <property type="term" value="F:GTP binding"/>
    <property type="evidence" value="ECO:0007669"/>
    <property type="project" value="UniProtKB-KW"/>
</dbReference>